<dbReference type="PANTHER" id="PTHR10093">
    <property type="entry name" value="IRON-SULFUR CLUSTER ASSEMBLY ENZYME NIFU HOMOLOG"/>
    <property type="match status" value="1"/>
</dbReference>
<dbReference type="SUPFAM" id="SSF82649">
    <property type="entry name" value="SufE/NifU"/>
    <property type="match status" value="1"/>
</dbReference>
<dbReference type="GO" id="GO:0051536">
    <property type="term" value="F:iron-sulfur cluster binding"/>
    <property type="evidence" value="ECO:0007669"/>
    <property type="project" value="InterPro"/>
</dbReference>
<evidence type="ECO:0000313" key="2">
    <source>
        <dbReference type="EMBL" id="GLI32813.1"/>
    </source>
</evidence>
<proteinExistence type="predicted"/>
<reference evidence="2" key="1">
    <citation type="submission" date="2022-12" db="EMBL/GenBank/DDBJ databases">
        <title>Reference genome sequencing for broad-spectrum identification of bacterial and archaeal isolates by mass spectrometry.</title>
        <authorList>
            <person name="Sekiguchi Y."/>
            <person name="Tourlousse D.M."/>
        </authorList>
    </citation>
    <scope>NUCLEOTIDE SEQUENCE</scope>
    <source>
        <strain evidence="2">ASRB1</strain>
    </source>
</reference>
<dbReference type="GO" id="GO:0005506">
    <property type="term" value="F:iron ion binding"/>
    <property type="evidence" value="ECO:0007669"/>
    <property type="project" value="InterPro"/>
</dbReference>
<organism evidence="2 3">
    <name type="scientific">Desulforhabdus amnigena</name>
    <dbReference type="NCBI Taxonomy" id="40218"/>
    <lineage>
        <taxon>Bacteria</taxon>
        <taxon>Pseudomonadati</taxon>
        <taxon>Thermodesulfobacteriota</taxon>
        <taxon>Syntrophobacteria</taxon>
        <taxon>Syntrophobacterales</taxon>
        <taxon>Syntrophobacteraceae</taxon>
        <taxon>Desulforhabdus</taxon>
    </lineage>
</organism>
<dbReference type="Proteomes" id="UP001144372">
    <property type="component" value="Unassembled WGS sequence"/>
</dbReference>
<evidence type="ECO:0000259" key="1">
    <source>
        <dbReference type="Pfam" id="PF01592"/>
    </source>
</evidence>
<dbReference type="Pfam" id="PF01592">
    <property type="entry name" value="NifU_N"/>
    <property type="match status" value="1"/>
</dbReference>
<sequence>MEQSGLDFWERHSLQFLEMAFETFKRETLEKPDGYGKKTRECGDTIEIFLMLDEAKIRSASFETDGCLYSVACSNAVVHLAEGKTLPEAGRITPEDVIRYLETLPENESHCADLAVAALRLALDDARAKTSPVLHS</sequence>
<comment type="caution">
    <text evidence="2">The sequence shown here is derived from an EMBL/GenBank/DDBJ whole genome shotgun (WGS) entry which is preliminary data.</text>
</comment>
<dbReference type="CDD" id="cd06664">
    <property type="entry name" value="IscU_like"/>
    <property type="match status" value="1"/>
</dbReference>
<dbReference type="RefSeq" id="WP_281791845.1">
    <property type="nucleotide sequence ID" value="NZ_BSDR01000001.1"/>
</dbReference>
<evidence type="ECO:0000313" key="3">
    <source>
        <dbReference type="Proteomes" id="UP001144372"/>
    </source>
</evidence>
<protein>
    <submittedName>
        <fullName evidence="2">Iron-sulfur cluster assembly scaffold protein</fullName>
    </submittedName>
</protein>
<dbReference type="InterPro" id="IPR002871">
    <property type="entry name" value="NIF_FeS_clus_asmbl_NifU_N"/>
</dbReference>
<feature type="domain" description="NIF system FeS cluster assembly NifU N-terminal" evidence="1">
    <location>
        <begin position="39"/>
        <end position="130"/>
    </location>
</feature>
<dbReference type="EMBL" id="BSDR01000001">
    <property type="protein sequence ID" value="GLI32813.1"/>
    <property type="molecule type" value="Genomic_DNA"/>
</dbReference>
<gene>
    <name evidence="2" type="ORF">DAMNIGENAA_02460</name>
</gene>
<dbReference type="GO" id="GO:0016226">
    <property type="term" value="P:iron-sulfur cluster assembly"/>
    <property type="evidence" value="ECO:0007669"/>
    <property type="project" value="InterPro"/>
</dbReference>
<dbReference type="Gene3D" id="3.90.1010.10">
    <property type="match status" value="1"/>
</dbReference>
<name>A0A9W6D1A8_9BACT</name>
<keyword evidence="3" id="KW-1185">Reference proteome</keyword>
<accession>A0A9W6D1A8</accession>
<dbReference type="AlphaFoldDB" id="A0A9W6D1A8"/>